<gene>
    <name evidence="2" type="ORF">GMARGA_LOCUS4025</name>
</gene>
<comment type="caution">
    <text evidence="2">The sequence shown here is derived from an EMBL/GenBank/DDBJ whole genome shotgun (WGS) entry which is preliminary data.</text>
</comment>
<dbReference type="EMBL" id="CAJVQB010001531">
    <property type="protein sequence ID" value="CAG8539781.1"/>
    <property type="molecule type" value="Genomic_DNA"/>
</dbReference>
<dbReference type="Gene3D" id="1.10.287.1490">
    <property type="match status" value="1"/>
</dbReference>
<protein>
    <submittedName>
        <fullName evidence="2">10662_t:CDS:1</fullName>
    </submittedName>
</protein>
<dbReference type="Proteomes" id="UP000789901">
    <property type="component" value="Unassembled WGS sequence"/>
</dbReference>
<name>A0ABM8W6Q0_GIGMA</name>
<sequence>MFNNKIKSLEREIRRLNGVIRKKDKDIEMLQSKNKKLEETIYTQAQDIIEKDQQIEELEDKMEGLHFKNSSLNDKLNELTKSQNEACLKFSNKMQNVEIQKVEIKKTWNDILDNTNVLVAIISYLSPKDLFYLMRIQSYLYNALKSNYDIIQITWNLKAIKTFLQN</sequence>
<accession>A0ABM8W6Q0</accession>
<feature type="coiled-coil region" evidence="1">
    <location>
        <begin position="6"/>
        <end position="75"/>
    </location>
</feature>
<evidence type="ECO:0000313" key="3">
    <source>
        <dbReference type="Proteomes" id="UP000789901"/>
    </source>
</evidence>
<proteinExistence type="predicted"/>
<keyword evidence="1" id="KW-0175">Coiled coil</keyword>
<keyword evidence="3" id="KW-1185">Reference proteome</keyword>
<reference evidence="2 3" key="1">
    <citation type="submission" date="2021-06" db="EMBL/GenBank/DDBJ databases">
        <authorList>
            <person name="Kallberg Y."/>
            <person name="Tangrot J."/>
            <person name="Rosling A."/>
        </authorList>
    </citation>
    <scope>NUCLEOTIDE SEQUENCE [LARGE SCALE GENOMIC DNA]</scope>
    <source>
        <strain evidence="2 3">120-4 pot B 10/14</strain>
    </source>
</reference>
<organism evidence="2 3">
    <name type="scientific">Gigaspora margarita</name>
    <dbReference type="NCBI Taxonomy" id="4874"/>
    <lineage>
        <taxon>Eukaryota</taxon>
        <taxon>Fungi</taxon>
        <taxon>Fungi incertae sedis</taxon>
        <taxon>Mucoromycota</taxon>
        <taxon>Glomeromycotina</taxon>
        <taxon>Glomeromycetes</taxon>
        <taxon>Diversisporales</taxon>
        <taxon>Gigasporaceae</taxon>
        <taxon>Gigaspora</taxon>
    </lineage>
</organism>
<evidence type="ECO:0000256" key="1">
    <source>
        <dbReference type="SAM" id="Coils"/>
    </source>
</evidence>
<evidence type="ECO:0000313" key="2">
    <source>
        <dbReference type="EMBL" id="CAG8539781.1"/>
    </source>
</evidence>